<name>W4LHQ2_ENTF1</name>
<gene>
    <name evidence="1" type="ORF">ETSY1_25025</name>
</gene>
<evidence type="ECO:0000313" key="2">
    <source>
        <dbReference type="Proteomes" id="UP000019141"/>
    </source>
</evidence>
<sequence>MSTYFFDMLEGLHRWCVMGQGQPYPAQLLQAQSWLSEQLPSPPETEADWLQMWRVPVVAWWPMSLPEGWEPDWRLLSRQEPTLTVEALMYLDQHRPEVSAAILPVSPSIPGEQEPSLSIMFDDESALPASPPRWNMQDLVTCVTREVARRERVYPHLVHQKRLSSEEAELELSQMRSVQAYLLAKLRAGELPQQQVLF</sequence>
<dbReference type="HOGENOM" id="CLU_1222929_0_0_7"/>
<evidence type="ECO:0000313" key="1">
    <source>
        <dbReference type="EMBL" id="ETW96836.1"/>
    </source>
</evidence>
<dbReference type="AlphaFoldDB" id="W4LHQ2"/>
<reference evidence="1 2" key="1">
    <citation type="journal article" date="2014" name="Nature">
        <title>An environmental bacterial taxon with a large and distinct metabolic repertoire.</title>
        <authorList>
            <person name="Wilson M.C."/>
            <person name="Mori T."/>
            <person name="Ruckert C."/>
            <person name="Uria A.R."/>
            <person name="Helf M.J."/>
            <person name="Takada K."/>
            <person name="Gernert C."/>
            <person name="Steffens U.A."/>
            <person name="Heycke N."/>
            <person name="Schmitt S."/>
            <person name="Rinke C."/>
            <person name="Helfrich E.J."/>
            <person name="Brachmann A.O."/>
            <person name="Gurgui C."/>
            <person name="Wakimoto T."/>
            <person name="Kracht M."/>
            <person name="Crusemann M."/>
            <person name="Hentschel U."/>
            <person name="Abe I."/>
            <person name="Matsunaga S."/>
            <person name="Kalinowski J."/>
            <person name="Takeyama H."/>
            <person name="Piel J."/>
        </authorList>
    </citation>
    <scope>NUCLEOTIDE SEQUENCE [LARGE SCALE GENOMIC DNA]</scope>
    <source>
        <strain evidence="2">TSY1</strain>
    </source>
</reference>
<protein>
    <submittedName>
        <fullName evidence="1">Uncharacterized protein</fullName>
    </submittedName>
</protein>
<proteinExistence type="predicted"/>
<accession>W4LHQ2</accession>
<organism evidence="1 2">
    <name type="scientific">Entotheonella factor</name>
    <dbReference type="NCBI Taxonomy" id="1429438"/>
    <lineage>
        <taxon>Bacteria</taxon>
        <taxon>Pseudomonadati</taxon>
        <taxon>Nitrospinota/Tectimicrobiota group</taxon>
        <taxon>Candidatus Tectimicrobiota</taxon>
        <taxon>Candidatus Entotheonellia</taxon>
        <taxon>Candidatus Entotheonellales</taxon>
        <taxon>Candidatus Entotheonellaceae</taxon>
        <taxon>Candidatus Entotheonella</taxon>
    </lineage>
</organism>
<comment type="caution">
    <text evidence="1">The sequence shown here is derived from an EMBL/GenBank/DDBJ whole genome shotgun (WGS) entry which is preliminary data.</text>
</comment>
<keyword evidence="2" id="KW-1185">Reference proteome</keyword>
<dbReference type="Proteomes" id="UP000019141">
    <property type="component" value="Unassembled WGS sequence"/>
</dbReference>
<dbReference type="EMBL" id="AZHW01000737">
    <property type="protein sequence ID" value="ETW96836.1"/>
    <property type="molecule type" value="Genomic_DNA"/>
</dbReference>